<evidence type="ECO:0000313" key="1">
    <source>
        <dbReference type="EMBL" id="GCF15380.1"/>
    </source>
</evidence>
<protein>
    <recommendedName>
        <fullName evidence="3">Phage late control D family protein</fullName>
    </recommendedName>
</protein>
<organism evidence="1 2">
    <name type="scientific">Haloarcula mannanilytica</name>
    <dbReference type="NCBI Taxonomy" id="2509225"/>
    <lineage>
        <taxon>Archaea</taxon>
        <taxon>Methanobacteriati</taxon>
        <taxon>Methanobacteriota</taxon>
        <taxon>Stenosarchaea group</taxon>
        <taxon>Halobacteria</taxon>
        <taxon>Halobacteriales</taxon>
        <taxon>Haloarculaceae</taxon>
        <taxon>Haloarcula</taxon>
    </lineage>
</organism>
<proteinExistence type="predicted"/>
<dbReference type="EMBL" id="BIXZ01000007">
    <property type="protein sequence ID" value="GCF15380.1"/>
    <property type="molecule type" value="Genomic_DNA"/>
</dbReference>
<dbReference type="Gene3D" id="3.55.50.10">
    <property type="entry name" value="Baseplate protein-like domains"/>
    <property type="match status" value="1"/>
</dbReference>
<dbReference type="Pfam" id="PF05954">
    <property type="entry name" value="Phage_GPD"/>
    <property type="match status" value="1"/>
</dbReference>
<dbReference type="SUPFAM" id="SSF69279">
    <property type="entry name" value="Phage tail proteins"/>
    <property type="match status" value="1"/>
</dbReference>
<gene>
    <name evidence="1" type="ORF">Harman_33150</name>
</gene>
<evidence type="ECO:0008006" key="3">
    <source>
        <dbReference type="Google" id="ProtNLM"/>
    </source>
</evidence>
<dbReference type="OrthoDB" id="182537at2157"/>
<dbReference type="Proteomes" id="UP000304382">
    <property type="component" value="Unassembled WGS sequence"/>
</dbReference>
<keyword evidence="2" id="KW-1185">Reference proteome</keyword>
<reference evidence="1 2" key="1">
    <citation type="submission" date="2019-02" db="EMBL/GenBank/DDBJ databases">
        <title>Haloarcula mannanilyticum sp. nov., a mannan degrading haloarchaeon isolated from commercial salt.</title>
        <authorList>
            <person name="Enomoto S."/>
            <person name="Shimane Y."/>
            <person name="Kamekura M."/>
            <person name="Ito T."/>
            <person name="Moriya O."/>
            <person name="Ihara K."/>
            <person name="Takahashi-Ando N."/>
            <person name="Fukushima Y."/>
            <person name="Yoshida Y."/>
            <person name="Usama R."/>
            <person name="Takai K."/>
            <person name="Minegishi H."/>
        </authorList>
    </citation>
    <scope>NUCLEOTIDE SEQUENCE [LARGE SCALE GENOMIC DNA]</scope>
    <source>
        <strain evidence="1 2">MD130-1</strain>
    </source>
</reference>
<dbReference type="AlphaFoldDB" id="A0A4C2EPK7"/>
<sequence length="350" mass="38514">MTLTHLEDDYDHFYSPRFEVQVGPRTYRAADGRISGLKLDTSIEKTNTVDFTLNEQYDHERGAFVDFAENPVIEGMPVVVQMGYGDTLRPMFIGTIGSVQPNFPSSGGPTLDIRVESLAHQMTKAKRDRSWSNTTVSAVVADVVSNYPFQGVSVDLVGQADLTLEKVVQHNESDYAFLSEKLANKYGFEFFVTNGIFHFRKPNPLAAPIVSLEYGKSLQSFSPNQENAEQSVGTVEVRGWNPDQKSAITASTSVPEGGNETDVRRVAVESQQEAQRIAEAAGFDLTPASSGRCETIGLPEIREGVVVMLAGLGLHFSGLYYVESTTHRMDESGYTTSFQARQADLFEGLL</sequence>
<name>A0A4C2EPK7_9EURY</name>
<comment type="caution">
    <text evidence="1">The sequence shown here is derived from an EMBL/GenBank/DDBJ whole genome shotgun (WGS) entry which is preliminary data.</text>
</comment>
<dbReference type="RefSeq" id="WP_137684899.1">
    <property type="nucleotide sequence ID" value="NZ_BIXZ01000007.1"/>
</dbReference>
<evidence type="ECO:0000313" key="2">
    <source>
        <dbReference type="Proteomes" id="UP000304382"/>
    </source>
</evidence>
<accession>A0A4C2EPK7</accession>